<proteinExistence type="predicted"/>
<accession>A0A1F5E549</accession>
<evidence type="ECO:0000313" key="1">
    <source>
        <dbReference type="EMBL" id="OGD62488.1"/>
    </source>
</evidence>
<dbReference type="AlphaFoldDB" id="A0A1F5E549"/>
<evidence type="ECO:0008006" key="3">
    <source>
        <dbReference type="Google" id="ProtNLM"/>
    </source>
</evidence>
<protein>
    <recommendedName>
        <fullName evidence="3">DUF2971 domain-containing protein</fullName>
    </recommendedName>
</protein>
<reference evidence="1 2" key="1">
    <citation type="journal article" date="2016" name="Nat. Commun.">
        <title>Thousands of microbial genomes shed light on interconnected biogeochemical processes in an aquifer system.</title>
        <authorList>
            <person name="Anantharaman K."/>
            <person name="Brown C.T."/>
            <person name="Hug L.A."/>
            <person name="Sharon I."/>
            <person name="Castelle C.J."/>
            <person name="Probst A.J."/>
            <person name="Thomas B.C."/>
            <person name="Singh A."/>
            <person name="Wilkins M.J."/>
            <person name="Karaoz U."/>
            <person name="Brodie E.L."/>
            <person name="Williams K.H."/>
            <person name="Hubbard S.S."/>
            <person name="Banfield J.F."/>
        </authorList>
    </citation>
    <scope>NUCLEOTIDE SEQUENCE [LARGE SCALE GENOMIC DNA]</scope>
</reference>
<dbReference type="Proteomes" id="UP000177006">
    <property type="component" value="Unassembled WGS sequence"/>
</dbReference>
<sequence>MQNNYEIMDNKIYYHFLSAKNAINDLEKSRIKVSTIDILNDPFEFMPYRRYGFKERQPYNQVFRGISKKWGVLCFSQIWTEQLLWAHYADKHKGAVLGFEIPSERILKVKYTSNKIRTKFNLTDNQDENEKKFLDLATEKYNEWEYEKEFRILIKLCDCVSDNELYFLPFGEILKIKEIILGCRFNNKNEREEIVKHAKRLNSKIIQTRPGWEDYMIHECGTKTNQLLQMLNK</sequence>
<organism evidence="1 2">
    <name type="scientific">Candidatus Beckwithbacteria bacterium RBG_13_42_9</name>
    <dbReference type="NCBI Taxonomy" id="1797457"/>
    <lineage>
        <taxon>Bacteria</taxon>
        <taxon>Candidatus Beckwithiibacteriota</taxon>
    </lineage>
</organism>
<dbReference type="EMBL" id="MEZK01000021">
    <property type="protein sequence ID" value="OGD62488.1"/>
    <property type="molecule type" value="Genomic_DNA"/>
</dbReference>
<dbReference type="STRING" id="1797457.A2160_00210"/>
<gene>
    <name evidence="1" type="ORF">A2160_00210</name>
</gene>
<evidence type="ECO:0000313" key="2">
    <source>
        <dbReference type="Proteomes" id="UP000177006"/>
    </source>
</evidence>
<comment type="caution">
    <text evidence="1">The sequence shown here is derived from an EMBL/GenBank/DDBJ whole genome shotgun (WGS) entry which is preliminary data.</text>
</comment>
<name>A0A1F5E549_9BACT</name>